<protein>
    <recommendedName>
        <fullName evidence="5">RBR-type E3 ubiquitin transferase</fullName>
        <ecNumber evidence="5">2.3.2.31</ecNumber>
    </recommendedName>
</protein>
<evidence type="ECO:0000256" key="3">
    <source>
        <dbReference type="ARBA" id="ARBA00003976"/>
    </source>
</evidence>
<dbReference type="PROSITE" id="PS51873">
    <property type="entry name" value="TRIAD"/>
    <property type="match status" value="1"/>
</dbReference>
<evidence type="ECO:0000259" key="15">
    <source>
        <dbReference type="PROSITE" id="PS51873"/>
    </source>
</evidence>
<sequence>MENTLQEPKEACENLDQEEEEQEDVSTFTCEICIEPVSSNKRFKYNKKCDHQSYCPDCIQKYILAMIEEYNISEIRCPALECDKYLDPLTCRSSLSANSFVRWCDVLCESTLSQYQRVHCPYQNCSNVILNECGEIVKKTMCPNCKNWLCFECKTPWHDGFTCVQTMRRNDVLLRQLMKEKKWRRCPACNHGVELTFGCQRVKCRFANLY</sequence>
<feature type="domain" description="RING-type" evidence="14">
    <location>
        <begin position="30"/>
        <end position="78"/>
    </location>
</feature>
<comment type="cofactor">
    <cofactor evidence="2">
        <name>Zn(2+)</name>
        <dbReference type="ChEBI" id="CHEBI:29105"/>
    </cofactor>
</comment>
<evidence type="ECO:0000256" key="4">
    <source>
        <dbReference type="ARBA" id="ARBA00005884"/>
    </source>
</evidence>
<evidence type="ECO:0000256" key="10">
    <source>
        <dbReference type="ARBA" id="ARBA00022786"/>
    </source>
</evidence>
<dbReference type="SUPFAM" id="SSF57850">
    <property type="entry name" value="RING/U-box"/>
    <property type="match status" value="2"/>
</dbReference>
<keyword evidence="8" id="KW-0677">Repeat</keyword>
<organism evidence="16 17">
    <name type="scientific">Aquilegia coerulea</name>
    <name type="common">Rocky mountain columbine</name>
    <dbReference type="NCBI Taxonomy" id="218851"/>
    <lineage>
        <taxon>Eukaryota</taxon>
        <taxon>Viridiplantae</taxon>
        <taxon>Streptophyta</taxon>
        <taxon>Embryophyta</taxon>
        <taxon>Tracheophyta</taxon>
        <taxon>Spermatophyta</taxon>
        <taxon>Magnoliopsida</taxon>
        <taxon>Ranunculales</taxon>
        <taxon>Ranunculaceae</taxon>
        <taxon>Thalictroideae</taxon>
        <taxon>Aquilegia</taxon>
    </lineage>
</organism>
<dbReference type="PANTHER" id="PTHR11685">
    <property type="entry name" value="RBR FAMILY RING FINGER AND IBR DOMAIN-CONTAINING"/>
    <property type="match status" value="1"/>
</dbReference>
<reference evidence="16 17" key="1">
    <citation type="submission" date="2017-09" db="EMBL/GenBank/DDBJ databases">
        <title>WGS assembly of Aquilegia coerulea Goldsmith.</title>
        <authorList>
            <person name="Hodges S."/>
            <person name="Kramer E."/>
            <person name="Nordborg M."/>
            <person name="Tomkins J."/>
            <person name="Borevitz J."/>
            <person name="Derieg N."/>
            <person name="Yan J."/>
            <person name="Mihaltcheva S."/>
            <person name="Hayes R.D."/>
            <person name="Rokhsar D."/>
        </authorList>
    </citation>
    <scope>NUCLEOTIDE SEQUENCE [LARGE SCALE GENOMIC DNA]</scope>
    <source>
        <strain evidence="17">cv. Goldsmith</strain>
    </source>
</reference>
<dbReference type="Pfam" id="PF01485">
    <property type="entry name" value="IBR"/>
    <property type="match status" value="1"/>
</dbReference>
<keyword evidence="11" id="KW-0862">Zinc</keyword>
<keyword evidence="10" id="KW-0833">Ubl conjugation pathway</keyword>
<keyword evidence="7" id="KW-0479">Metal-binding</keyword>
<evidence type="ECO:0000256" key="9">
    <source>
        <dbReference type="ARBA" id="ARBA00022771"/>
    </source>
</evidence>
<dbReference type="AlphaFoldDB" id="A0A2G5E402"/>
<name>A0A2G5E402_AQUCA</name>
<evidence type="ECO:0000256" key="8">
    <source>
        <dbReference type="ARBA" id="ARBA00022737"/>
    </source>
</evidence>
<dbReference type="InterPro" id="IPR002867">
    <property type="entry name" value="IBR_dom"/>
</dbReference>
<evidence type="ECO:0000313" key="17">
    <source>
        <dbReference type="Proteomes" id="UP000230069"/>
    </source>
</evidence>
<dbReference type="GO" id="GO:0008270">
    <property type="term" value="F:zinc ion binding"/>
    <property type="evidence" value="ECO:0007669"/>
    <property type="project" value="UniProtKB-KW"/>
</dbReference>
<dbReference type="InterPro" id="IPR031127">
    <property type="entry name" value="E3_UB_ligase_RBR"/>
</dbReference>
<evidence type="ECO:0000256" key="1">
    <source>
        <dbReference type="ARBA" id="ARBA00001798"/>
    </source>
</evidence>
<keyword evidence="6" id="KW-0808">Transferase</keyword>
<dbReference type="GO" id="GO:0061630">
    <property type="term" value="F:ubiquitin protein ligase activity"/>
    <property type="evidence" value="ECO:0007669"/>
    <property type="project" value="UniProtKB-EC"/>
</dbReference>
<evidence type="ECO:0000256" key="13">
    <source>
        <dbReference type="SAM" id="MobiDB-lite"/>
    </source>
</evidence>
<dbReference type="GO" id="GO:0016567">
    <property type="term" value="P:protein ubiquitination"/>
    <property type="evidence" value="ECO:0007669"/>
    <property type="project" value="InterPro"/>
</dbReference>
<dbReference type="InParanoid" id="A0A2G5E402"/>
<dbReference type="InterPro" id="IPR001841">
    <property type="entry name" value="Znf_RING"/>
</dbReference>
<evidence type="ECO:0000313" key="16">
    <source>
        <dbReference type="EMBL" id="PIA50512.1"/>
    </source>
</evidence>
<evidence type="ECO:0000256" key="11">
    <source>
        <dbReference type="ARBA" id="ARBA00022833"/>
    </source>
</evidence>
<accession>A0A2G5E402</accession>
<dbReference type="InterPro" id="IPR044066">
    <property type="entry name" value="TRIAD_supradom"/>
</dbReference>
<feature type="domain" description="RING-type" evidence="15">
    <location>
        <begin position="26"/>
        <end position="210"/>
    </location>
</feature>
<dbReference type="OrthoDB" id="10009520at2759"/>
<comment type="function">
    <text evidence="3">Might act as an E3 ubiquitin-protein ligase, or as part of E3 complex, which accepts ubiquitin from specific E2 ubiquitin-conjugating enzymes and then transfers it to substrates.</text>
</comment>
<keyword evidence="9 12" id="KW-0863">Zinc-finger</keyword>
<dbReference type="InterPro" id="IPR013083">
    <property type="entry name" value="Znf_RING/FYVE/PHD"/>
</dbReference>
<evidence type="ECO:0000259" key="14">
    <source>
        <dbReference type="PROSITE" id="PS50089"/>
    </source>
</evidence>
<dbReference type="EC" id="2.3.2.31" evidence="5"/>
<feature type="region of interest" description="Disordered" evidence="13">
    <location>
        <begin position="1"/>
        <end position="20"/>
    </location>
</feature>
<dbReference type="STRING" id="218851.A0A2G5E402"/>
<dbReference type="EMBL" id="KZ305030">
    <property type="protein sequence ID" value="PIA50512.1"/>
    <property type="molecule type" value="Genomic_DNA"/>
</dbReference>
<evidence type="ECO:0000256" key="7">
    <source>
        <dbReference type="ARBA" id="ARBA00022723"/>
    </source>
</evidence>
<dbReference type="PROSITE" id="PS50089">
    <property type="entry name" value="ZF_RING_2"/>
    <property type="match status" value="1"/>
</dbReference>
<keyword evidence="17" id="KW-1185">Reference proteome</keyword>
<evidence type="ECO:0000256" key="2">
    <source>
        <dbReference type="ARBA" id="ARBA00001947"/>
    </source>
</evidence>
<gene>
    <name evidence="16" type="ORF">AQUCO_01300921v1</name>
</gene>
<dbReference type="Gene3D" id="3.30.40.10">
    <property type="entry name" value="Zinc/RING finger domain, C3HC4 (zinc finger)"/>
    <property type="match status" value="1"/>
</dbReference>
<evidence type="ECO:0000256" key="5">
    <source>
        <dbReference type="ARBA" id="ARBA00012251"/>
    </source>
</evidence>
<comment type="catalytic activity">
    <reaction evidence="1">
        <text>[E2 ubiquitin-conjugating enzyme]-S-ubiquitinyl-L-cysteine + [acceptor protein]-L-lysine = [E2 ubiquitin-conjugating enzyme]-L-cysteine + [acceptor protein]-N(6)-ubiquitinyl-L-lysine.</text>
        <dbReference type="EC" id="2.3.2.31"/>
    </reaction>
</comment>
<evidence type="ECO:0000256" key="6">
    <source>
        <dbReference type="ARBA" id="ARBA00022679"/>
    </source>
</evidence>
<dbReference type="Proteomes" id="UP000230069">
    <property type="component" value="Unassembled WGS sequence"/>
</dbReference>
<proteinExistence type="inferred from homology"/>
<evidence type="ECO:0000256" key="12">
    <source>
        <dbReference type="PROSITE-ProRule" id="PRU00175"/>
    </source>
</evidence>
<dbReference type="SMART" id="SM00647">
    <property type="entry name" value="IBR"/>
    <property type="match status" value="1"/>
</dbReference>
<comment type="similarity">
    <text evidence="4">Belongs to the RBR family. Ariadne subfamily.</text>
</comment>